<keyword evidence="2" id="KW-1185">Reference proteome</keyword>
<protein>
    <submittedName>
        <fullName evidence="1">Uncharacterized protein</fullName>
    </submittedName>
</protein>
<dbReference type="Proteomes" id="UP000887013">
    <property type="component" value="Unassembled WGS sequence"/>
</dbReference>
<comment type="caution">
    <text evidence="1">The sequence shown here is derived from an EMBL/GenBank/DDBJ whole genome shotgun (WGS) entry which is preliminary data.</text>
</comment>
<proteinExistence type="predicted"/>
<name>A0A8X6NS56_NEPPI</name>
<evidence type="ECO:0000313" key="1">
    <source>
        <dbReference type="EMBL" id="GFT31771.1"/>
    </source>
</evidence>
<sequence>MSIPMSPICGSETSANRDSIQKFSWEWIYISSFAKHILNLIHRSNHIFFVKRSLLNSQLTKEGSFTKIYILYRS</sequence>
<organism evidence="1 2">
    <name type="scientific">Nephila pilipes</name>
    <name type="common">Giant wood spider</name>
    <name type="synonym">Nephila maculata</name>
    <dbReference type="NCBI Taxonomy" id="299642"/>
    <lineage>
        <taxon>Eukaryota</taxon>
        <taxon>Metazoa</taxon>
        <taxon>Ecdysozoa</taxon>
        <taxon>Arthropoda</taxon>
        <taxon>Chelicerata</taxon>
        <taxon>Arachnida</taxon>
        <taxon>Araneae</taxon>
        <taxon>Araneomorphae</taxon>
        <taxon>Entelegynae</taxon>
        <taxon>Araneoidea</taxon>
        <taxon>Nephilidae</taxon>
        <taxon>Nephila</taxon>
    </lineage>
</organism>
<evidence type="ECO:0000313" key="2">
    <source>
        <dbReference type="Proteomes" id="UP000887013"/>
    </source>
</evidence>
<reference evidence="1" key="1">
    <citation type="submission" date="2020-08" db="EMBL/GenBank/DDBJ databases">
        <title>Multicomponent nature underlies the extraordinary mechanical properties of spider dragline silk.</title>
        <authorList>
            <person name="Kono N."/>
            <person name="Nakamura H."/>
            <person name="Mori M."/>
            <person name="Yoshida Y."/>
            <person name="Ohtoshi R."/>
            <person name="Malay A.D."/>
            <person name="Moran D.A.P."/>
            <person name="Tomita M."/>
            <person name="Numata K."/>
            <person name="Arakawa K."/>
        </authorList>
    </citation>
    <scope>NUCLEOTIDE SEQUENCE</scope>
</reference>
<dbReference type="EMBL" id="BMAW01061561">
    <property type="protein sequence ID" value="GFT31771.1"/>
    <property type="molecule type" value="Genomic_DNA"/>
</dbReference>
<accession>A0A8X6NS56</accession>
<gene>
    <name evidence="1" type="ORF">NPIL_657641</name>
</gene>
<dbReference type="AlphaFoldDB" id="A0A8X6NS56"/>